<protein>
    <submittedName>
        <fullName evidence="1">Uncharacterized protein</fullName>
    </submittedName>
</protein>
<proteinExistence type="predicted"/>
<dbReference type="EMBL" id="JRKL02004811">
    <property type="protein sequence ID" value="KAF3951707.1"/>
    <property type="molecule type" value="Genomic_DNA"/>
</dbReference>
<dbReference type="Proteomes" id="UP000737018">
    <property type="component" value="Unassembled WGS sequence"/>
</dbReference>
<keyword evidence="2" id="KW-1185">Reference proteome</keyword>
<evidence type="ECO:0000313" key="2">
    <source>
        <dbReference type="Proteomes" id="UP000737018"/>
    </source>
</evidence>
<dbReference type="AlphaFoldDB" id="A0A8J4QQM7"/>
<name>A0A8J4QQM7_9ROSI</name>
<dbReference type="OrthoDB" id="1737352at2759"/>
<comment type="caution">
    <text evidence="1">The sequence shown here is derived from an EMBL/GenBank/DDBJ whole genome shotgun (WGS) entry which is preliminary data.</text>
</comment>
<reference evidence="1" key="1">
    <citation type="submission" date="2020-03" db="EMBL/GenBank/DDBJ databases">
        <title>Castanea mollissima Vanexum genome sequencing.</title>
        <authorList>
            <person name="Staton M."/>
        </authorList>
    </citation>
    <scope>NUCLEOTIDE SEQUENCE</scope>
    <source>
        <tissue evidence="1">Leaf</tissue>
    </source>
</reference>
<organism evidence="1 2">
    <name type="scientific">Castanea mollissima</name>
    <name type="common">Chinese chestnut</name>
    <dbReference type="NCBI Taxonomy" id="60419"/>
    <lineage>
        <taxon>Eukaryota</taxon>
        <taxon>Viridiplantae</taxon>
        <taxon>Streptophyta</taxon>
        <taxon>Embryophyta</taxon>
        <taxon>Tracheophyta</taxon>
        <taxon>Spermatophyta</taxon>
        <taxon>Magnoliopsida</taxon>
        <taxon>eudicotyledons</taxon>
        <taxon>Gunneridae</taxon>
        <taxon>Pentapetalae</taxon>
        <taxon>rosids</taxon>
        <taxon>fabids</taxon>
        <taxon>Fagales</taxon>
        <taxon>Fagaceae</taxon>
        <taxon>Castanea</taxon>
    </lineage>
</organism>
<evidence type="ECO:0000313" key="1">
    <source>
        <dbReference type="EMBL" id="KAF3951707.1"/>
    </source>
</evidence>
<accession>A0A8J4QQM7</accession>
<gene>
    <name evidence="1" type="ORF">CMV_022670</name>
</gene>
<sequence length="113" mass="13068">MRKQIQTSVMILPMNLYKVKKTMPQADRADTCYLMFKEQLSRQKQKATYESPSIVYMSIFLKGFIEVADGNEAFEYEGYALAGGLFLAKCLKPFSERQWFFQTRIIGSNQIAT</sequence>